<evidence type="ECO:0000313" key="1">
    <source>
        <dbReference type="EMBL" id="KAK9140789.1"/>
    </source>
</evidence>
<protein>
    <submittedName>
        <fullName evidence="1">Uncharacterized protein</fullName>
    </submittedName>
</protein>
<gene>
    <name evidence="1" type="ORF">Scep_010470</name>
</gene>
<accession>A0AAP0JVU2</accession>
<proteinExistence type="predicted"/>
<keyword evidence="2" id="KW-1185">Reference proteome</keyword>
<organism evidence="1 2">
    <name type="scientific">Stephania cephalantha</name>
    <dbReference type="NCBI Taxonomy" id="152367"/>
    <lineage>
        <taxon>Eukaryota</taxon>
        <taxon>Viridiplantae</taxon>
        <taxon>Streptophyta</taxon>
        <taxon>Embryophyta</taxon>
        <taxon>Tracheophyta</taxon>
        <taxon>Spermatophyta</taxon>
        <taxon>Magnoliopsida</taxon>
        <taxon>Ranunculales</taxon>
        <taxon>Menispermaceae</taxon>
        <taxon>Menispermoideae</taxon>
        <taxon>Cissampelideae</taxon>
        <taxon>Stephania</taxon>
    </lineage>
</organism>
<dbReference type="AlphaFoldDB" id="A0AAP0JVU2"/>
<evidence type="ECO:0000313" key="2">
    <source>
        <dbReference type="Proteomes" id="UP001419268"/>
    </source>
</evidence>
<comment type="caution">
    <text evidence="1">The sequence shown here is derived from an EMBL/GenBank/DDBJ whole genome shotgun (WGS) entry which is preliminary data.</text>
</comment>
<sequence length="277" mass="31408">MDKWRDASESSYMVQILSRPSPSAPISLLNKIKDIGASHNSHRYKITRLSMVLLVKIVVVSIPSHLSKSLRSALDEAFEIIYFIDEKVNVGSFEDQRKRELARLLRAGGDIHLDNINLVQQAVAPEEVVLLKFNAACRDSPEELTKIEMKIMKDFVKEESNYASVEDLCNRMEQLFAEMLLWFLKQLPGSILEEIRNSPIEEYEERAKIVLKLLYKLDPSLEDKVQWAFPPDVHAHNFFDPHDQGIQSDATVLIQDVDATTDTGLIPSNTAVEIGSS</sequence>
<name>A0AAP0JVU2_9MAGN</name>
<dbReference type="EMBL" id="JBBNAG010000004">
    <property type="protein sequence ID" value="KAK9140789.1"/>
    <property type="molecule type" value="Genomic_DNA"/>
</dbReference>
<reference evidence="1 2" key="1">
    <citation type="submission" date="2024-01" db="EMBL/GenBank/DDBJ databases">
        <title>Genome assemblies of Stephania.</title>
        <authorList>
            <person name="Yang L."/>
        </authorList>
    </citation>
    <scope>NUCLEOTIDE SEQUENCE [LARGE SCALE GENOMIC DNA]</scope>
    <source>
        <strain evidence="1">JXDWG</strain>
        <tissue evidence="1">Leaf</tissue>
    </source>
</reference>
<dbReference type="Proteomes" id="UP001419268">
    <property type="component" value="Unassembled WGS sequence"/>
</dbReference>